<organism evidence="9 10">
    <name type="scientific">Zhenpiania hominis</name>
    <dbReference type="NCBI Taxonomy" id="2763644"/>
    <lineage>
        <taxon>Bacteria</taxon>
        <taxon>Bacillati</taxon>
        <taxon>Bacillota</taxon>
        <taxon>Clostridia</taxon>
        <taxon>Peptostreptococcales</taxon>
        <taxon>Anaerovoracaceae</taxon>
        <taxon>Zhenpiania</taxon>
    </lineage>
</organism>
<dbReference type="PROSITE" id="PS51900">
    <property type="entry name" value="CB"/>
    <property type="match status" value="1"/>
</dbReference>
<evidence type="ECO:0000259" key="8">
    <source>
        <dbReference type="PROSITE" id="PS51900"/>
    </source>
</evidence>
<proteinExistence type="inferred from homology"/>
<dbReference type="Pfam" id="PF00589">
    <property type="entry name" value="Phage_integrase"/>
    <property type="match status" value="1"/>
</dbReference>
<keyword evidence="10" id="KW-1185">Reference proteome</keyword>
<accession>A0A923NPY4</accession>
<dbReference type="InterPro" id="IPR011010">
    <property type="entry name" value="DNA_brk_join_enz"/>
</dbReference>
<dbReference type="PANTHER" id="PTHR30349">
    <property type="entry name" value="PHAGE INTEGRASE-RELATED"/>
    <property type="match status" value="1"/>
</dbReference>
<dbReference type="InterPro" id="IPR050090">
    <property type="entry name" value="Tyrosine_recombinase_XerCD"/>
</dbReference>
<evidence type="ECO:0000256" key="3">
    <source>
        <dbReference type="ARBA" id="ARBA00022908"/>
    </source>
</evidence>
<dbReference type="GO" id="GO:0006310">
    <property type="term" value="P:DNA recombination"/>
    <property type="evidence" value="ECO:0007669"/>
    <property type="project" value="UniProtKB-KW"/>
</dbReference>
<dbReference type="Pfam" id="PF02899">
    <property type="entry name" value="Phage_int_SAM_1"/>
    <property type="match status" value="1"/>
</dbReference>
<sequence length="307" mass="36179">MHNYQQLFKNYLDYCMLQKKLSSKTLKAYKIDLQQFLEFSSDAEDPMARRHLIRYIGYLNSTYKPKSVKRKLATLKAFCSYLVYEEILPSHPFLKIRTDFREPVLLPKVIPLEIIQALLKTVYEEEKNPQLSKRQHKHVLRDIAVLELLFATGIRVSELTYLKPENINLVDRTLHIYGKGSKERVLYIENPDVLKSLIVYQKEFASDIEKCGYFFVNCRKARYSEQSVRNMVEKYMARIDYPQHITPHMFRHSFATLLLEADVDIRYIQGLLGHSSVTTTQIYTHISSSKQRKILATKHPRNQILNK</sequence>
<protein>
    <submittedName>
        <fullName evidence="9">Tyrosine-type recombinase/integrase</fullName>
    </submittedName>
</protein>
<evidence type="ECO:0000313" key="9">
    <source>
        <dbReference type="EMBL" id="MBC6679973.1"/>
    </source>
</evidence>
<name>A0A923NPY4_9FIRM</name>
<dbReference type="InterPro" id="IPR002104">
    <property type="entry name" value="Integrase_catalytic"/>
</dbReference>
<dbReference type="InterPro" id="IPR004107">
    <property type="entry name" value="Integrase_SAM-like_N"/>
</dbReference>
<feature type="domain" description="Tyr recombinase" evidence="7">
    <location>
        <begin position="105"/>
        <end position="296"/>
    </location>
</feature>
<feature type="domain" description="Core-binding (CB)" evidence="8">
    <location>
        <begin position="2"/>
        <end position="83"/>
    </location>
</feature>
<dbReference type="PROSITE" id="PS51898">
    <property type="entry name" value="TYR_RECOMBINASE"/>
    <property type="match status" value="1"/>
</dbReference>
<comment type="caution">
    <text evidence="9">The sequence shown here is derived from an EMBL/GenBank/DDBJ whole genome shotgun (WGS) entry which is preliminary data.</text>
</comment>
<evidence type="ECO:0000256" key="1">
    <source>
        <dbReference type="ARBA" id="ARBA00003283"/>
    </source>
</evidence>
<comment type="function">
    <text evidence="1">Site-specific tyrosine recombinase, which acts by catalyzing the cutting and rejoining of the recombining DNA molecules.</text>
</comment>
<evidence type="ECO:0000256" key="2">
    <source>
        <dbReference type="ARBA" id="ARBA00008857"/>
    </source>
</evidence>
<comment type="similarity">
    <text evidence="2">Belongs to the 'phage' integrase family.</text>
</comment>
<dbReference type="InterPro" id="IPR013762">
    <property type="entry name" value="Integrase-like_cat_sf"/>
</dbReference>
<dbReference type="GO" id="GO:0015074">
    <property type="term" value="P:DNA integration"/>
    <property type="evidence" value="ECO:0007669"/>
    <property type="project" value="UniProtKB-KW"/>
</dbReference>
<dbReference type="EMBL" id="JACRYT010000008">
    <property type="protein sequence ID" value="MBC6679973.1"/>
    <property type="molecule type" value="Genomic_DNA"/>
</dbReference>
<gene>
    <name evidence="9" type="ORF">H9L42_09035</name>
</gene>
<evidence type="ECO:0000259" key="7">
    <source>
        <dbReference type="PROSITE" id="PS51898"/>
    </source>
</evidence>
<dbReference type="Gene3D" id="1.10.443.10">
    <property type="entry name" value="Intergrase catalytic core"/>
    <property type="match status" value="1"/>
</dbReference>
<evidence type="ECO:0000313" key="10">
    <source>
        <dbReference type="Proteomes" id="UP000602647"/>
    </source>
</evidence>
<keyword evidence="4 6" id="KW-0238">DNA-binding</keyword>
<dbReference type="InterPro" id="IPR044068">
    <property type="entry name" value="CB"/>
</dbReference>
<keyword evidence="5" id="KW-0233">DNA recombination</keyword>
<evidence type="ECO:0000256" key="5">
    <source>
        <dbReference type="ARBA" id="ARBA00023172"/>
    </source>
</evidence>
<evidence type="ECO:0000256" key="4">
    <source>
        <dbReference type="ARBA" id="ARBA00023125"/>
    </source>
</evidence>
<dbReference type="InterPro" id="IPR010998">
    <property type="entry name" value="Integrase_recombinase_N"/>
</dbReference>
<dbReference type="GO" id="GO:0003677">
    <property type="term" value="F:DNA binding"/>
    <property type="evidence" value="ECO:0007669"/>
    <property type="project" value="UniProtKB-UniRule"/>
</dbReference>
<dbReference type="RefSeq" id="WP_187303077.1">
    <property type="nucleotide sequence ID" value="NZ_JACRYT010000008.1"/>
</dbReference>
<dbReference type="SUPFAM" id="SSF56349">
    <property type="entry name" value="DNA breaking-rejoining enzymes"/>
    <property type="match status" value="1"/>
</dbReference>
<dbReference type="PANTHER" id="PTHR30349:SF41">
    <property type="entry name" value="INTEGRASE_RECOMBINASE PROTEIN MJ0367-RELATED"/>
    <property type="match status" value="1"/>
</dbReference>
<reference evidence="9" key="1">
    <citation type="submission" date="2020-08" db="EMBL/GenBank/DDBJ databases">
        <title>Genome public.</title>
        <authorList>
            <person name="Liu C."/>
            <person name="Sun Q."/>
        </authorList>
    </citation>
    <scope>NUCLEOTIDE SEQUENCE</scope>
    <source>
        <strain evidence="9">BX12</strain>
    </source>
</reference>
<dbReference type="AlphaFoldDB" id="A0A923NPY4"/>
<evidence type="ECO:0000256" key="6">
    <source>
        <dbReference type="PROSITE-ProRule" id="PRU01248"/>
    </source>
</evidence>
<keyword evidence="3" id="KW-0229">DNA integration</keyword>
<dbReference type="Proteomes" id="UP000602647">
    <property type="component" value="Unassembled WGS sequence"/>
</dbReference>
<dbReference type="Gene3D" id="1.10.150.130">
    <property type="match status" value="1"/>
</dbReference>